<comment type="caution">
    <text evidence="4">The sequence shown here is derived from an EMBL/GenBank/DDBJ whole genome shotgun (WGS) entry which is preliminary data.</text>
</comment>
<evidence type="ECO:0000313" key="4">
    <source>
        <dbReference type="EMBL" id="GIL97550.1"/>
    </source>
</evidence>
<evidence type="ECO:0000259" key="3">
    <source>
        <dbReference type="Pfam" id="PF05548"/>
    </source>
</evidence>
<accession>A0A8J4G168</accession>
<evidence type="ECO:0000256" key="2">
    <source>
        <dbReference type="SAM" id="SignalP"/>
    </source>
</evidence>
<reference evidence="4" key="1">
    <citation type="journal article" date="2021" name="Proc. Natl. Acad. Sci. U.S.A.">
        <title>Three genomes in the algal genus Volvox reveal the fate of a haploid sex-determining region after a transition to homothallism.</title>
        <authorList>
            <person name="Yamamoto K."/>
            <person name="Hamaji T."/>
            <person name="Kawai-Toyooka H."/>
            <person name="Matsuzaki R."/>
            <person name="Takahashi F."/>
            <person name="Nishimura Y."/>
            <person name="Kawachi M."/>
            <person name="Noguchi H."/>
            <person name="Minakuchi Y."/>
            <person name="Umen J.G."/>
            <person name="Toyoda A."/>
            <person name="Nozaki H."/>
        </authorList>
    </citation>
    <scope>NUCLEOTIDE SEQUENCE</scope>
    <source>
        <strain evidence="4">NIES-3785</strain>
    </source>
</reference>
<proteinExistence type="predicted"/>
<name>A0A8J4G168_9CHLO</name>
<dbReference type="Pfam" id="PF05548">
    <property type="entry name" value="Peptidase_M11"/>
    <property type="match status" value="1"/>
</dbReference>
<feature type="signal peptide" evidence="2">
    <location>
        <begin position="1"/>
        <end position="44"/>
    </location>
</feature>
<gene>
    <name evidence="4" type="ORF">Vretimale_3187</name>
</gene>
<feature type="domain" description="Peptidase M11 gametolysin" evidence="3">
    <location>
        <begin position="240"/>
        <end position="565"/>
    </location>
</feature>
<sequence>CKVNRSSAALAARTLACWAALQQFNMARALMGLLLAALLAGVCCINQPGAAAQPTAAVLGYQVNVTVIVEGTVQVYVSNTLPQNDTSSSRTNSAKTLAEYTYALVDTSAGLNPPVELRVDFGARSNSLKTGDVVQTSLTLQLTPDQAKQLGIGGLNDASSGGQRRLLSEAHERARRMVLDFHETRRSLQEFMSLQNILNILNRESSDAPKAENPVIVGKNTAKDLFVLAAGAQQNVSSLTFVFRSSACGLIPNLTAEVVRQWWYDNGDNARITATMERYHKTCTYDQLTFRPEKNLVMDVDIPCVGNTSYGPYDLRLGRANGKNDENEKYALTELAWMHLQRTNPSLYSQWSTFRRKIMIFPFNWYKPVVTWTGLAALGCTEKSDCYSWINSGFKNNSFIDNTIVIRNLGHNIGLMPSGMRSCYTLDDNITRCDTMPYTDPTDGMGRPVPMDIWRTIVCNNAPQSYKAGWAEPMPGGHIRVIDMLPGAPRTFMIPPMSATSKNMIRIIIDTVNVWKDSHSSEPQRALFVSYREGTNGSATYDSGLPLFLNFVWVHEYNDTANGAPASSMPAIVGILASNRTNWRTSSFTQQLTPAALGGIVIAVRSTTPQFASVSLCRYLRTSESAAGSASSCSDGLDNDCFRHLQAQQQQEHHLNRCHHRGFLQFRRRHQRWRLLLRRHHLCASYPTPRLLCRGRRYHFLRLRRPLSLHPHDPCCPRHRQPDNRHHKHPDHCCNRPRRPHRCHHAHHHHRLLLPHRRPHRHHPAFHRSR</sequence>
<dbReference type="InterPro" id="IPR008752">
    <property type="entry name" value="Peptidase_M11"/>
</dbReference>
<feature type="region of interest" description="Disordered" evidence="1">
    <location>
        <begin position="745"/>
        <end position="770"/>
    </location>
</feature>
<organism evidence="4 5">
    <name type="scientific">Volvox reticuliferus</name>
    <dbReference type="NCBI Taxonomy" id="1737510"/>
    <lineage>
        <taxon>Eukaryota</taxon>
        <taxon>Viridiplantae</taxon>
        <taxon>Chlorophyta</taxon>
        <taxon>core chlorophytes</taxon>
        <taxon>Chlorophyceae</taxon>
        <taxon>CS clade</taxon>
        <taxon>Chlamydomonadales</taxon>
        <taxon>Volvocaceae</taxon>
        <taxon>Volvox</taxon>
    </lineage>
</organism>
<feature type="chain" id="PRO_5035226269" description="Peptidase M11 gametolysin domain-containing protein" evidence="2">
    <location>
        <begin position="45"/>
        <end position="770"/>
    </location>
</feature>
<evidence type="ECO:0000256" key="1">
    <source>
        <dbReference type="SAM" id="MobiDB-lite"/>
    </source>
</evidence>
<keyword evidence="2" id="KW-0732">Signal</keyword>
<dbReference type="EMBL" id="BNCQ01000004">
    <property type="protein sequence ID" value="GIL97550.1"/>
    <property type="molecule type" value="Genomic_DNA"/>
</dbReference>
<dbReference type="Proteomes" id="UP000722791">
    <property type="component" value="Unassembled WGS sequence"/>
</dbReference>
<feature type="non-terminal residue" evidence="4">
    <location>
        <position position="770"/>
    </location>
</feature>
<evidence type="ECO:0000313" key="5">
    <source>
        <dbReference type="Proteomes" id="UP000722791"/>
    </source>
</evidence>
<dbReference type="AlphaFoldDB" id="A0A8J4G168"/>
<protein>
    <recommendedName>
        <fullName evidence="3">Peptidase M11 gametolysin domain-containing protein</fullName>
    </recommendedName>
</protein>